<evidence type="ECO:0000313" key="3">
    <source>
        <dbReference type="Proteomes" id="UP000272316"/>
    </source>
</evidence>
<organism evidence="2 3">
    <name type="scientific">Epilithonimonas vandammei</name>
    <dbReference type="NCBI Taxonomy" id="2487072"/>
    <lineage>
        <taxon>Bacteria</taxon>
        <taxon>Pseudomonadati</taxon>
        <taxon>Bacteroidota</taxon>
        <taxon>Flavobacteriia</taxon>
        <taxon>Flavobacteriales</taxon>
        <taxon>Weeksellaceae</taxon>
        <taxon>Chryseobacterium group</taxon>
        <taxon>Epilithonimonas</taxon>
    </lineage>
</organism>
<sequence length="177" mass="20582">MKNSFKKLLIPLSLFSLVCSAQKYVPENNQDVGNIVFDPKIDDPNFKVCNPGKSYQYYYFSDGLSYKGEKYEILKLWKQTQKPTLNSNETGYISIRFLVNCEGKTGLFRIQQFNSNYEEVSFDTDLVNLTLNFVKKLSGWNTLVYKGNNPEYKGKSFDYYQYLTFKIEQGVVTEILP</sequence>
<reference evidence="3" key="1">
    <citation type="submission" date="2018-11" db="EMBL/GenBank/DDBJ databases">
        <title>Proposal to divide the Flavobacteriaceae and reorganize its genera based on Amino Acid Identity values calculated from whole genome sequences.</title>
        <authorList>
            <person name="Nicholson A.C."/>
            <person name="Gulvik C.A."/>
            <person name="Whitney A.M."/>
            <person name="Sheth M."/>
            <person name="Batra D."/>
            <person name="Pryor J."/>
            <person name="Bernardet J.-F."/>
            <person name="Hugo C."/>
            <person name="Kampfer P."/>
            <person name="Newman J.D."/>
            <person name="McQuiston J.R."/>
        </authorList>
    </citation>
    <scope>NUCLEOTIDE SEQUENCE [LARGE SCALE GENOMIC DNA]</scope>
    <source>
        <strain evidence="3">H6466</strain>
    </source>
</reference>
<feature type="signal peptide" evidence="1">
    <location>
        <begin position="1"/>
        <end position="21"/>
    </location>
</feature>
<accession>A0A3G8ZBC8</accession>
<evidence type="ECO:0000313" key="2">
    <source>
        <dbReference type="EMBL" id="AZI54742.1"/>
    </source>
</evidence>
<keyword evidence="1" id="KW-0732">Signal</keyword>
<feature type="chain" id="PRO_5018027147" evidence="1">
    <location>
        <begin position="22"/>
        <end position="177"/>
    </location>
</feature>
<dbReference type="Proteomes" id="UP000272316">
    <property type="component" value="Chromosome"/>
</dbReference>
<evidence type="ECO:0000256" key="1">
    <source>
        <dbReference type="SAM" id="SignalP"/>
    </source>
</evidence>
<proteinExistence type="predicted"/>
<dbReference type="RefSeq" id="WP_124985991.1">
    <property type="nucleotide sequence ID" value="NZ_CP034160.1"/>
</dbReference>
<dbReference type="KEGG" id="eva:EIB75_05525"/>
<dbReference type="AlphaFoldDB" id="A0A3G8ZBC8"/>
<protein>
    <submittedName>
        <fullName evidence="2">Uncharacterized protein</fullName>
    </submittedName>
</protein>
<name>A0A3G8ZBC8_9FLAO</name>
<dbReference type="EMBL" id="CP034160">
    <property type="protein sequence ID" value="AZI54742.1"/>
    <property type="molecule type" value="Genomic_DNA"/>
</dbReference>
<gene>
    <name evidence="2" type="ORF">EIB75_05525</name>
</gene>